<dbReference type="HAMAP" id="MF_00578">
    <property type="entry name" value="Glu_cys_ligase"/>
    <property type="match status" value="1"/>
</dbReference>
<dbReference type="InterPro" id="IPR007370">
    <property type="entry name" value="Glu_cys_ligase"/>
</dbReference>
<reference evidence="11 12" key="1">
    <citation type="submission" date="2018-09" db="EMBL/GenBank/DDBJ databases">
        <authorList>
            <person name="Wang F."/>
        </authorList>
    </citation>
    <scope>NUCLEOTIDE SEQUENCE [LARGE SCALE GENOMIC DNA]</scope>
    <source>
        <strain evidence="11 12">PLHSC7-2</strain>
    </source>
</reference>
<evidence type="ECO:0000256" key="2">
    <source>
        <dbReference type="ARBA" id="ARBA00008772"/>
    </source>
</evidence>
<evidence type="ECO:0000313" key="12">
    <source>
        <dbReference type="Proteomes" id="UP000283255"/>
    </source>
</evidence>
<proteinExistence type="inferred from homology"/>
<comment type="catalytic activity">
    <reaction evidence="7 8 9">
        <text>L-cysteine + L-glutamate + ATP = gamma-L-glutamyl-L-cysteine + ADP + phosphate + H(+)</text>
        <dbReference type="Rhea" id="RHEA:13285"/>
        <dbReference type="ChEBI" id="CHEBI:15378"/>
        <dbReference type="ChEBI" id="CHEBI:29985"/>
        <dbReference type="ChEBI" id="CHEBI:30616"/>
        <dbReference type="ChEBI" id="CHEBI:35235"/>
        <dbReference type="ChEBI" id="CHEBI:43474"/>
        <dbReference type="ChEBI" id="CHEBI:58173"/>
        <dbReference type="ChEBI" id="CHEBI:456216"/>
        <dbReference type="EC" id="6.3.2.2"/>
    </reaction>
</comment>
<dbReference type="SUPFAM" id="SSF55931">
    <property type="entry name" value="Glutamine synthetase/guanido kinase"/>
    <property type="match status" value="1"/>
</dbReference>
<gene>
    <name evidence="8" type="primary">gshA</name>
    <name evidence="11" type="ORF">D1Z90_02210</name>
</gene>
<keyword evidence="3 8" id="KW-0436">Ligase</keyword>
<evidence type="ECO:0000313" key="11">
    <source>
        <dbReference type="EMBL" id="RJG51674.1"/>
    </source>
</evidence>
<dbReference type="PANTHER" id="PTHR38761">
    <property type="entry name" value="GLUTAMATE--CYSTEINE LIGASE"/>
    <property type="match status" value="1"/>
</dbReference>
<organism evidence="11 12">
    <name type="scientific">Motilimonas pumila</name>
    <dbReference type="NCBI Taxonomy" id="2303987"/>
    <lineage>
        <taxon>Bacteria</taxon>
        <taxon>Pseudomonadati</taxon>
        <taxon>Pseudomonadota</taxon>
        <taxon>Gammaproteobacteria</taxon>
        <taxon>Alteromonadales</taxon>
        <taxon>Alteromonadales genera incertae sedis</taxon>
        <taxon>Motilimonas</taxon>
    </lineage>
</organism>
<dbReference type="UniPathway" id="UPA00142">
    <property type="reaction ID" value="UER00209"/>
</dbReference>
<evidence type="ECO:0000256" key="9">
    <source>
        <dbReference type="RuleBase" id="RU004391"/>
    </source>
</evidence>
<dbReference type="PANTHER" id="PTHR38761:SF1">
    <property type="entry name" value="GLUTAMATE--CYSTEINE LIGASE"/>
    <property type="match status" value="1"/>
</dbReference>
<dbReference type="EMBL" id="QZCH01000001">
    <property type="protein sequence ID" value="RJG51674.1"/>
    <property type="molecule type" value="Genomic_DNA"/>
</dbReference>
<reference evidence="11 12" key="2">
    <citation type="submission" date="2019-01" db="EMBL/GenBank/DDBJ databases">
        <title>Motilimonas pumilus sp. nov., isolated from the gut of sea cucumber (Apostichopus japonicus).</title>
        <authorList>
            <person name="Wang F.-Q."/>
            <person name="Ren L.-H."/>
            <person name="Lin Y.-W."/>
            <person name="Sun G.-H."/>
            <person name="Du Z.-J."/>
            <person name="Zhao J.-X."/>
            <person name="Liu X.-J."/>
            <person name="Liu L.-J."/>
        </authorList>
    </citation>
    <scope>NUCLEOTIDE SEQUENCE [LARGE SCALE GENOMIC DNA]</scope>
    <source>
        <strain evidence="11 12">PLHSC7-2</strain>
    </source>
</reference>
<evidence type="ECO:0000256" key="3">
    <source>
        <dbReference type="ARBA" id="ARBA00022598"/>
    </source>
</evidence>
<dbReference type="NCBIfam" id="TIGR01434">
    <property type="entry name" value="glu_cys_ligase"/>
    <property type="match status" value="1"/>
</dbReference>
<dbReference type="Pfam" id="PF04262">
    <property type="entry name" value="Glu_cys_ligase"/>
    <property type="match status" value="1"/>
</dbReference>
<keyword evidence="12" id="KW-1185">Reference proteome</keyword>
<dbReference type="AlphaFoldDB" id="A0A418YL13"/>
<comment type="caution">
    <text evidence="11">The sequence shown here is derived from an EMBL/GenBank/DDBJ whole genome shotgun (WGS) entry which is preliminary data.</text>
</comment>
<dbReference type="EC" id="6.3.2.2" evidence="8"/>
<name>A0A418YL13_9GAMM</name>
<evidence type="ECO:0000256" key="4">
    <source>
        <dbReference type="ARBA" id="ARBA00022684"/>
    </source>
</evidence>
<protein>
    <recommendedName>
        <fullName evidence="8">Glutamate--cysteine ligase</fullName>
        <ecNumber evidence="8">6.3.2.2</ecNumber>
    </recommendedName>
    <alternativeName>
        <fullName evidence="8">Gamma-ECS</fullName>
        <shortName evidence="8">GCS</shortName>
    </alternativeName>
    <alternativeName>
        <fullName evidence="8">Gamma-glutamylcysteine synthetase</fullName>
    </alternativeName>
</protein>
<dbReference type="GO" id="GO:0046872">
    <property type="term" value="F:metal ion binding"/>
    <property type="evidence" value="ECO:0007669"/>
    <property type="project" value="TreeGrafter"/>
</dbReference>
<dbReference type="GO" id="GO:0005829">
    <property type="term" value="C:cytosol"/>
    <property type="evidence" value="ECO:0007669"/>
    <property type="project" value="TreeGrafter"/>
</dbReference>
<sequence length="510" mass="57630">MNILAEHPGALTGIQRGIERESLRTQANGVLAQTSHPTELGKALTHSTITTDFAESLLEFITPVSTDTQVLFQQLEDIHHYTATRLGDEQLWPLSMPCYCHDESDIQLAQYGSSNIGKMKTVYRQGLHHRYGSMMQIISGVHYNFSLPTQFWQIKKAPGLSEQDKISAGYMALIRNFYRYGWVIPYLFGASPALCRSFLQGKESSLAFQELGKGTVYLPHATSLRLSDLGYTNSAQADLCVCYNSLPQYLDSVQQAVNTHAHEFAKIGVKVDGEYKQLNDNVLQIENELYAPIRPKRVSKSGEKPRQALASSGIEYIEVRSLDVNPFAAIGISQQQSYFLDTFLTWCALKPSAEFDTSRCSEYKENFTKVVLEGRNPALKLEISRQEMTIAQWGDELTQEWLAVATMLDRDNNTDKFSQAVNDFNLSFAEPGRTLSGQLLSQLQATGKDNGEFALDLAKQYKQELLASDFQYWQAQDFEQFKLDSELAQRQIESSDDKDFDTFLQDYFNS</sequence>
<dbReference type="Gene3D" id="3.30.590.20">
    <property type="match status" value="1"/>
</dbReference>
<evidence type="ECO:0000256" key="1">
    <source>
        <dbReference type="ARBA" id="ARBA00005006"/>
    </source>
</evidence>
<feature type="domain" description="Glutamate--cysteine ligase" evidence="10">
    <location>
        <begin position="7"/>
        <end position="370"/>
    </location>
</feature>
<evidence type="ECO:0000256" key="5">
    <source>
        <dbReference type="ARBA" id="ARBA00022741"/>
    </source>
</evidence>
<dbReference type="InterPro" id="IPR014746">
    <property type="entry name" value="Gln_synth/guanido_kin_cat_dom"/>
</dbReference>
<dbReference type="GO" id="GO:0005524">
    <property type="term" value="F:ATP binding"/>
    <property type="evidence" value="ECO:0007669"/>
    <property type="project" value="UniProtKB-KW"/>
</dbReference>
<dbReference type="OrthoDB" id="9803907at2"/>
<comment type="similarity">
    <text evidence="2 8">Belongs to the glutamate--cysteine ligase type 1 family. Type 1 subfamily.</text>
</comment>
<evidence type="ECO:0000256" key="8">
    <source>
        <dbReference type="HAMAP-Rule" id="MF_00578"/>
    </source>
</evidence>
<dbReference type="Proteomes" id="UP000283255">
    <property type="component" value="Unassembled WGS sequence"/>
</dbReference>
<keyword evidence="5 8" id="KW-0547">Nucleotide-binding</keyword>
<dbReference type="InterPro" id="IPR006334">
    <property type="entry name" value="Glut_cys_ligase"/>
</dbReference>
<dbReference type="GO" id="GO:0004357">
    <property type="term" value="F:glutamate-cysteine ligase activity"/>
    <property type="evidence" value="ECO:0007669"/>
    <property type="project" value="UniProtKB-UniRule"/>
</dbReference>
<keyword evidence="4 8" id="KW-0317">Glutathione biosynthesis</keyword>
<accession>A0A418YL13</accession>
<comment type="pathway">
    <text evidence="1 8 9">Sulfur metabolism; glutathione biosynthesis; glutathione from L-cysteine and L-glutamate: step 1/2.</text>
</comment>
<evidence type="ECO:0000256" key="7">
    <source>
        <dbReference type="ARBA" id="ARBA00048819"/>
    </source>
</evidence>
<keyword evidence="6 8" id="KW-0067">ATP-binding</keyword>
<evidence type="ECO:0000256" key="6">
    <source>
        <dbReference type="ARBA" id="ARBA00022840"/>
    </source>
</evidence>
<evidence type="ECO:0000259" key="10">
    <source>
        <dbReference type="Pfam" id="PF04262"/>
    </source>
</evidence>
<dbReference type="GO" id="GO:0006750">
    <property type="term" value="P:glutathione biosynthetic process"/>
    <property type="evidence" value="ECO:0007669"/>
    <property type="project" value="UniProtKB-UniRule"/>
</dbReference>